<dbReference type="GO" id="GO:0000379">
    <property type="term" value="P:tRNA-type intron splice site recognition and cleavage"/>
    <property type="evidence" value="ECO:0007669"/>
    <property type="project" value="TreeGrafter"/>
</dbReference>
<dbReference type="Pfam" id="PF12928">
    <property type="entry name" value="tRNA_int_end_N2"/>
    <property type="match status" value="1"/>
</dbReference>
<dbReference type="GO" id="GO:0000214">
    <property type="term" value="C:tRNA-intron endonuclease complex"/>
    <property type="evidence" value="ECO:0007669"/>
    <property type="project" value="TreeGrafter"/>
</dbReference>
<evidence type="ECO:0000259" key="4">
    <source>
        <dbReference type="Pfam" id="PF12928"/>
    </source>
</evidence>
<comment type="similarity">
    <text evidence="1">Belongs to the SEN54 family.</text>
</comment>
<protein>
    <recommendedName>
        <fullName evidence="4">tRNA-splicing endonuclease subunit Sen54 N-terminal domain-containing protein</fullName>
    </recommendedName>
</protein>
<dbReference type="GeneID" id="85494474"/>
<dbReference type="Proteomes" id="UP001233271">
    <property type="component" value="Chromosome 3"/>
</dbReference>
<dbReference type="AlphaFoldDB" id="A0AA48KZJ9"/>
<name>A0AA48KZJ9_9TREE</name>
<feature type="compositionally biased region" description="Pro residues" evidence="3">
    <location>
        <begin position="1"/>
        <end position="12"/>
    </location>
</feature>
<dbReference type="PANTHER" id="PTHR21027:SF1">
    <property type="entry name" value="TRNA-SPLICING ENDONUCLEASE SUBUNIT SEN54"/>
    <property type="match status" value="1"/>
</dbReference>
<reference evidence="5" key="1">
    <citation type="journal article" date="2023" name="BMC Genomics">
        <title>Chromosome-level genome assemblies of Cutaneotrichosporon spp. (Trichosporonales, Basidiomycota) reveal imbalanced evolution between nucleotide sequences and chromosome synteny.</title>
        <authorList>
            <person name="Kobayashi Y."/>
            <person name="Kayamori A."/>
            <person name="Aoki K."/>
            <person name="Shiwa Y."/>
            <person name="Matsutani M."/>
            <person name="Fujita N."/>
            <person name="Sugita T."/>
            <person name="Iwasaki W."/>
            <person name="Tanaka N."/>
            <person name="Takashima M."/>
        </authorList>
    </citation>
    <scope>NUCLEOTIDE SEQUENCE</scope>
    <source>
        <strain evidence="5">HIS019</strain>
    </source>
</reference>
<evidence type="ECO:0000313" key="5">
    <source>
        <dbReference type="EMBL" id="BEI90604.1"/>
    </source>
</evidence>
<feature type="region of interest" description="Disordered" evidence="3">
    <location>
        <begin position="390"/>
        <end position="418"/>
    </location>
</feature>
<dbReference type="InterPro" id="IPR024337">
    <property type="entry name" value="tRNA_splic_suSen54"/>
</dbReference>
<feature type="region of interest" description="Disordered" evidence="3">
    <location>
        <begin position="1"/>
        <end position="23"/>
    </location>
</feature>
<accession>A0AA48KZJ9</accession>
<evidence type="ECO:0000256" key="3">
    <source>
        <dbReference type="SAM" id="MobiDB-lite"/>
    </source>
</evidence>
<keyword evidence="6" id="KW-1185">Reference proteome</keyword>
<feature type="compositionally biased region" description="Basic and acidic residues" evidence="3">
    <location>
        <begin position="408"/>
        <end position="418"/>
    </location>
</feature>
<gene>
    <name evidence="5" type="primary">SEN54</name>
    <name evidence="5" type="ORF">CcaverHIS019_0306740</name>
</gene>
<keyword evidence="2" id="KW-0819">tRNA processing</keyword>
<evidence type="ECO:0000256" key="2">
    <source>
        <dbReference type="ARBA" id="ARBA00022694"/>
    </source>
</evidence>
<feature type="domain" description="tRNA-splicing endonuclease subunit Sen54 N-terminal" evidence="4">
    <location>
        <begin position="84"/>
        <end position="154"/>
    </location>
</feature>
<dbReference type="KEGG" id="ccac:CcaHIS019_0306740"/>
<dbReference type="InterPro" id="IPR024336">
    <property type="entry name" value="tRNA_splic_suSen54_N"/>
</dbReference>
<dbReference type="EMBL" id="AP028214">
    <property type="protein sequence ID" value="BEI90604.1"/>
    <property type="molecule type" value="Genomic_DNA"/>
</dbReference>
<dbReference type="PANTHER" id="PTHR21027">
    <property type="entry name" value="TRNA-SPLICING ENDONUCLEASE SUBUNIT SEN54"/>
    <property type="match status" value="1"/>
</dbReference>
<evidence type="ECO:0000313" key="6">
    <source>
        <dbReference type="Proteomes" id="UP001233271"/>
    </source>
</evidence>
<proteinExistence type="inferred from homology"/>
<feature type="region of interest" description="Disordered" evidence="3">
    <location>
        <begin position="38"/>
        <end position="57"/>
    </location>
</feature>
<organism evidence="5 6">
    <name type="scientific">Cutaneotrichosporon cavernicola</name>
    <dbReference type="NCBI Taxonomy" id="279322"/>
    <lineage>
        <taxon>Eukaryota</taxon>
        <taxon>Fungi</taxon>
        <taxon>Dikarya</taxon>
        <taxon>Basidiomycota</taxon>
        <taxon>Agaricomycotina</taxon>
        <taxon>Tremellomycetes</taxon>
        <taxon>Trichosporonales</taxon>
        <taxon>Trichosporonaceae</taxon>
        <taxon>Cutaneotrichosporon</taxon>
    </lineage>
</organism>
<dbReference type="RefSeq" id="XP_060455869.1">
    <property type="nucleotide sequence ID" value="XM_060599147.1"/>
</dbReference>
<evidence type="ECO:0000256" key="1">
    <source>
        <dbReference type="ARBA" id="ARBA00005736"/>
    </source>
</evidence>
<sequence>MSGPPPPKVPPPGDDDEDDEGHMDVNFIQGFADKIQRVPQQLDDDPSSRPKINIPKRGEKDFEPLAETVNLQEMMLQNSRQALFDALQGVRGVASKSLSHALVTPASPFPHLVISRGHVLDTLGITVRHSGKARIELLPEEALYLAERGSLQIWNGTAPSREEPDLGTWSEEEFGIRGAVEMSVVEVFGAFMGMAGLSWQRYQAYAYLKRLGYTVQRTRRFIPTHFVEEARVEVGVWARLWAALSRLSLNVRSSIASLMGVPRRFVAGMARVGLGMMGPLGGTMLKSWSGETYSSIFSHLRFIPSGHTHPVPPSSTASESESQSQFAPLLTNPYIPFFHVWKPVTAWSKAKWDRGSVVGLENQKPDYAIAAVESRNTPMPTLRQLEDIFEGLPDEPKGPPRRVGPQYENRRPNKGPEKEAPGAWYYRFLPWLQTTPQEKPYTNPMAQMRNGDRAFIVAVNDSGNSGWIRFGRSGFEDFPMV</sequence>